<evidence type="ECO:0000313" key="4">
    <source>
        <dbReference type="Proteomes" id="UP000237061"/>
    </source>
</evidence>
<dbReference type="Pfam" id="PF03703">
    <property type="entry name" value="bPH_2"/>
    <property type="match status" value="1"/>
</dbReference>
<organism evidence="3 4">
    <name type="scientific">Arthrobacter glacialis</name>
    <dbReference type="NCBI Taxonomy" id="1664"/>
    <lineage>
        <taxon>Bacteria</taxon>
        <taxon>Bacillati</taxon>
        <taxon>Actinomycetota</taxon>
        <taxon>Actinomycetes</taxon>
        <taxon>Micrococcales</taxon>
        <taxon>Micrococcaceae</taxon>
        <taxon>Arthrobacter</taxon>
    </lineage>
</organism>
<evidence type="ECO:0000313" key="3">
    <source>
        <dbReference type="EMBL" id="POH74962.1"/>
    </source>
</evidence>
<accession>A0A2S4A198</accession>
<keyword evidence="1" id="KW-0472">Membrane</keyword>
<proteinExistence type="predicted"/>
<feature type="domain" description="YdbS-like PH" evidence="2">
    <location>
        <begin position="86"/>
        <end position="144"/>
    </location>
</feature>
<protein>
    <recommendedName>
        <fullName evidence="2">YdbS-like PH domain-containing protein</fullName>
    </recommendedName>
</protein>
<dbReference type="EMBL" id="PPXC01000002">
    <property type="protein sequence ID" value="POH74962.1"/>
    <property type="molecule type" value="Genomic_DNA"/>
</dbReference>
<reference evidence="3 4" key="1">
    <citation type="submission" date="2018-01" db="EMBL/GenBank/DDBJ databases">
        <title>Arthrobacter sp. nov., from glaciers in China.</title>
        <authorList>
            <person name="Liu Q."/>
            <person name="Xin Y.-H."/>
        </authorList>
    </citation>
    <scope>NUCLEOTIDE SEQUENCE [LARGE SCALE GENOMIC DNA]</scope>
    <source>
        <strain evidence="3 4">HLT2-12-2</strain>
    </source>
</reference>
<dbReference type="RefSeq" id="WP_103464369.1">
    <property type="nucleotide sequence ID" value="NZ_PPXC01000002.1"/>
</dbReference>
<keyword evidence="1" id="KW-0812">Transmembrane</keyword>
<feature type="transmembrane region" description="Helical" evidence="1">
    <location>
        <begin position="62"/>
        <end position="80"/>
    </location>
</feature>
<dbReference type="AlphaFoldDB" id="A0A2S4A198"/>
<keyword evidence="1" id="KW-1133">Transmembrane helix</keyword>
<feature type="transmembrane region" description="Helical" evidence="1">
    <location>
        <begin position="21"/>
        <end position="42"/>
    </location>
</feature>
<gene>
    <name evidence="3" type="ORF">CVS27_03630</name>
</gene>
<dbReference type="Proteomes" id="UP000237061">
    <property type="component" value="Unassembled WGS sequence"/>
</dbReference>
<keyword evidence="4" id="KW-1185">Reference proteome</keyword>
<sequence>MRSSWLEQGEQVLIDTRPHARVLLWPITVGLMMILGASATLAKLQPGPFAEWAPQSGPVREPAIVLLVTAVVLLLLAYPVRRTLRWASTHIVLTNQRLVVRHGPRRRKAHFHVLAHIQEVRPVQNWRQRLVGSGDLQLHMYRGQMRTIKEVPVVKEFNSETQQAWTAVFRASIQQTPQQGD</sequence>
<dbReference type="InterPro" id="IPR005182">
    <property type="entry name" value="YdbS-like_PH"/>
</dbReference>
<evidence type="ECO:0000256" key="1">
    <source>
        <dbReference type="SAM" id="Phobius"/>
    </source>
</evidence>
<evidence type="ECO:0000259" key="2">
    <source>
        <dbReference type="Pfam" id="PF03703"/>
    </source>
</evidence>
<comment type="caution">
    <text evidence="3">The sequence shown here is derived from an EMBL/GenBank/DDBJ whole genome shotgun (WGS) entry which is preliminary data.</text>
</comment>
<name>A0A2S4A198_ARTGL</name>